<keyword evidence="2" id="KW-1185">Reference proteome</keyword>
<accession>A0A975SPY8</accession>
<dbReference type="Pfam" id="PF25860">
    <property type="entry name" value="CPPA"/>
    <property type="match status" value="1"/>
</dbReference>
<dbReference type="KEGG" id="aiq:Azoinq_06880"/>
<evidence type="ECO:0000313" key="2">
    <source>
        <dbReference type="Proteomes" id="UP000683428"/>
    </source>
</evidence>
<dbReference type="InterPro" id="IPR058891">
    <property type="entry name" value="CPPA"/>
</dbReference>
<evidence type="ECO:0000313" key="1">
    <source>
        <dbReference type="EMBL" id="QWT50303.1"/>
    </source>
</evidence>
<dbReference type="Proteomes" id="UP000683428">
    <property type="component" value="Chromosome"/>
</dbReference>
<organism evidence="1 2">
    <name type="scientific">Azospira inquinata</name>
    <dbReference type="NCBI Taxonomy" id="2785627"/>
    <lineage>
        <taxon>Bacteria</taxon>
        <taxon>Pseudomonadati</taxon>
        <taxon>Pseudomonadota</taxon>
        <taxon>Betaproteobacteria</taxon>
        <taxon>Rhodocyclales</taxon>
        <taxon>Rhodocyclaceae</taxon>
        <taxon>Azospira</taxon>
    </lineage>
</organism>
<reference evidence="1" key="1">
    <citation type="submission" date="2020-11" db="EMBL/GenBank/DDBJ databases">
        <title>Azospira inquinata sp. nov.</title>
        <authorList>
            <person name="Moe W.M."/>
            <person name="Mikes M.C."/>
        </authorList>
    </citation>
    <scope>NUCLEOTIDE SEQUENCE</scope>
    <source>
        <strain evidence="1">Azo-3</strain>
    </source>
</reference>
<dbReference type="AlphaFoldDB" id="A0A975SPY8"/>
<protein>
    <submittedName>
        <fullName evidence="1">Cryptic plasmid protein A</fullName>
    </submittedName>
</protein>
<sequence length="111" mass="11868">MYLFNKKSVELSEAADAALCTDGQQGGGAELGIIVAKGRVRRTLIWLRERVGDAAIVAAVGQLPGTRKPCLSNLVKLLGEPFPEGLKVTDRDTALKHIAALRAKLTGESER</sequence>
<proteinExistence type="predicted"/>
<gene>
    <name evidence="1" type="ORF">Azoinq_06880</name>
</gene>
<dbReference type="RefSeq" id="WP_216130641.1">
    <property type="nucleotide sequence ID" value="NZ_CP064782.1"/>
</dbReference>
<dbReference type="EMBL" id="CP064782">
    <property type="protein sequence ID" value="QWT50303.1"/>
    <property type="molecule type" value="Genomic_DNA"/>
</dbReference>
<name>A0A975SPY8_9RHOO</name>